<proteinExistence type="predicted"/>
<evidence type="ECO:0000313" key="6">
    <source>
        <dbReference type="EMBL" id="ABM03839.1"/>
    </source>
</evidence>
<dbReference type="Proteomes" id="UP000000639">
    <property type="component" value="Chromosome"/>
</dbReference>
<keyword evidence="2" id="KW-0805">Transcription regulation</keyword>
<reference evidence="6 7" key="1">
    <citation type="submission" date="2007-01" db="EMBL/GenBank/DDBJ databases">
        <title>Complete sequence of Psychromonas ingrahamii 37.</title>
        <authorList>
            <consortium name="US DOE Joint Genome Institute"/>
            <person name="Copeland A."/>
            <person name="Lucas S."/>
            <person name="Lapidus A."/>
            <person name="Barry K."/>
            <person name="Detter J.C."/>
            <person name="Glavina del Rio T."/>
            <person name="Hammon N."/>
            <person name="Israni S."/>
            <person name="Dalin E."/>
            <person name="Tice H."/>
            <person name="Pitluck S."/>
            <person name="Thompson L.S."/>
            <person name="Brettin T."/>
            <person name="Bruce D."/>
            <person name="Han C."/>
            <person name="Tapia R."/>
            <person name="Schmutz J."/>
            <person name="Larimer F."/>
            <person name="Land M."/>
            <person name="Hauser L."/>
            <person name="Kyrpides N."/>
            <person name="Ivanova N."/>
            <person name="Staley J."/>
            <person name="Richardson P."/>
        </authorList>
    </citation>
    <scope>NUCLEOTIDE SEQUENCE [LARGE SCALE GENOMIC DNA]</scope>
    <source>
        <strain evidence="6 7">37</strain>
    </source>
</reference>
<dbReference type="RefSeq" id="WP_011770399.1">
    <property type="nucleotide sequence ID" value="NC_008709.1"/>
</dbReference>
<evidence type="ECO:0000256" key="2">
    <source>
        <dbReference type="ARBA" id="ARBA00023015"/>
    </source>
</evidence>
<dbReference type="PRINTS" id="PR00037">
    <property type="entry name" value="HTHLACR"/>
</dbReference>
<dbReference type="Gene3D" id="1.10.10.10">
    <property type="entry name" value="Winged helix-like DNA-binding domain superfamily/Winged helix DNA-binding domain"/>
    <property type="match status" value="1"/>
</dbReference>
<dbReference type="InterPro" id="IPR037171">
    <property type="entry name" value="NagB/RpiA_transferase-like"/>
</dbReference>
<dbReference type="InterPro" id="IPR014036">
    <property type="entry name" value="DeoR-like_C"/>
</dbReference>
<dbReference type="PROSITE" id="PS00894">
    <property type="entry name" value="HTH_DEOR_1"/>
    <property type="match status" value="1"/>
</dbReference>
<dbReference type="GO" id="GO:0003677">
    <property type="term" value="F:DNA binding"/>
    <property type="evidence" value="ECO:0007669"/>
    <property type="project" value="UniProtKB-KW"/>
</dbReference>
<dbReference type="Gene3D" id="3.30.750.70">
    <property type="entry name" value="4-hydroxybutyrate coenzyme like domains"/>
    <property type="match status" value="1"/>
</dbReference>
<dbReference type="SMART" id="SM00420">
    <property type="entry name" value="HTH_DEOR"/>
    <property type="match status" value="1"/>
</dbReference>
<organism evidence="6 7">
    <name type="scientific">Psychromonas ingrahamii (strain DSM 17664 / CCUG 51855 / 37)</name>
    <dbReference type="NCBI Taxonomy" id="357804"/>
    <lineage>
        <taxon>Bacteria</taxon>
        <taxon>Pseudomonadati</taxon>
        <taxon>Pseudomonadota</taxon>
        <taxon>Gammaproteobacteria</taxon>
        <taxon>Alteromonadales</taxon>
        <taxon>Psychromonadaceae</taxon>
        <taxon>Psychromonas</taxon>
    </lineage>
</organism>
<name>A1SWH4_PSYIN</name>
<keyword evidence="4" id="KW-0804">Transcription</keyword>
<dbReference type="SMART" id="SM01134">
    <property type="entry name" value="DeoRC"/>
    <property type="match status" value="1"/>
</dbReference>
<protein>
    <submittedName>
        <fullName evidence="6">Transcriptional regulator for glycerol-3-phosphate regulon, DeoR family protein</fullName>
    </submittedName>
</protein>
<dbReference type="eggNOG" id="COG1349">
    <property type="taxonomic scope" value="Bacteria"/>
</dbReference>
<dbReference type="Pfam" id="PF08220">
    <property type="entry name" value="HTH_DeoR"/>
    <property type="match status" value="1"/>
</dbReference>
<dbReference type="AlphaFoldDB" id="A1SWH4"/>
<dbReference type="InterPro" id="IPR001034">
    <property type="entry name" value="DeoR_HTH"/>
</dbReference>
<dbReference type="GO" id="GO:0003700">
    <property type="term" value="F:DNA-binding transcription factor activity"/>
    <property type="evidence" value="ECO:0007669"/>
    <property type="project" value="InterPro"/>
</dbReference>
<keyword evidence="3" id="KW-0238">DNA-binding</keyword>
<gene>
    <name evidence="6" type="ordered locus">Ping_2091</name>
</gene>
<feature type="domain" description="HTH deoR-type" evidence="5">
    <location>
        <begin position="4"/>
        <end position="59"/>
    </location>
</feature>
<accession>A1SWH4</accession>
<dbReference type="STRING" id="357804.Ping_2091"/>
<dbReference type="PANTHER" id="PTHR30363">
    <property type="entry name" value="HTH-TYPE TRANSCRIPTIONAL REGULATOR SRLR-RELATED"/>
    <property type="match status" value="1"/>
</dbReference>
<dbReference type="KEGG" id="pin:Ping_2091"/>
<dbReference type="InterPro" id="IPR036388">
    <property type="entry name" value="WH-like_DNA-bd_sf"/>
</dbReference>
<dbReference type="SUPFAM" id="SSF100950">
    <property type="entry name" value="NagB/RpiA/CoA transferase-like"/>
    <property type="match status" value="1"/>
</dbReference>
<keyword evidence="7" id="KW-1185">Reference proteome</keyword>
<dbReference type="HOGENOM" id="CLU_060699_0_0_6"/>
<keyword evidence="1" id="KW-0678">Repressor</keyword>
<dbReference type="SUPFAM" id="SSF46785">
    <property type="entry name" value="Winged helix' DNA-binding domain"/>
    <property type="match status" value="1"/>
</dbReference>
<dbReference type="InterPro" id="IPR018356">
    <property type="entry name" value="Tscrpt_reg_HTH_DeoR_CS"/>
</dbReference>
<dbReference type="PANTHER" id="PTHR30363:SF4">
    <property type="entry name" value="GLYCEROL-3-PHOSPHATE REGULON REPRESSOR"/>
    <property type="match status" value="1"/>
</dbReference>
<dbReference type="PROSITE" id="PS51000">
    <property type="entry name" value="HTH_DEOR_2"/>
    <property type="match status" value="1"/>
</dbReference>
<evidence type="ECO:0000259" key="5">
    <source>
        <dbReference type="PROSITE" id="PS51000"/>
    </source>
</evidence>
<dbReference type="InterPro" id="IPR036390">
    <property type="entry name" value="WH_DNA-bd_sf"/>
</dbReference>
<evidence type="ECO:0000256" key="4">
    <source>
        <dbReference type="ARBA" id="ARBA00023163"/>
    </source>
</evidence>
<dbReference type="Pfam" id="PF00455">
    <property type="entry name" value="DeoRC"/>
    <property type="match status" value="1"/>
</dbReference>
<sequence length="255" mass="27885">MQKLSLRQQTIIDMIGHQEYCSIDELAQHFNVTTQTIRRDINQLCAIGLACRHHGGVGLPVTLANRSYVSRKVTNQAEKQHIAASVVAAIPNGCTLFLGIGTTIAGIAEKLVNHSELRVVTNNFEAAHLLSQFDNIETWIPGGRIRSNDRDVVGDSIGAFYGQFIADIGIISCGSINPIEKPVALNSLAVQSEGEMQEYAFEYELREAIVSQAIISGSRQKWLVANSAKRQQKANAKVAPLSHFDRVFGGVTDKN</sequence>
<evidence type="ECO:0000256" key="3">
    <source>
        <dbReference type="ARBA" id="ARBA00023125"/>
    </source>
</evidence>
<evidence type="ECO:0000256" key="1">
    <source>
        <dbReference type="ARBA" id="ARBA00022491"/>
    </source>
</evidence>
<evidence type="ECO:0000313" key="7">
    <source>
        <dbReference type="Proteomes" id="UP000000639"/>
    </source>
</evidence>
<dbReference type="InterPro" id="IPR050313">
    <property type="entry name" value="Carb_Metab_HTH_regulators"/>
</dbReference>
<dbReference type="OrthoDB" id="9814815at2"/>
<dbReference type="EMBL" id="CP000510">
    <property type="protein sequence ID" value="ABM03839.1"/>
    <property type="molecule type" value="Genomic_DNA"/>
</dbReference>